<dbReference type="Proteomes" id="UP000755551">
    <property type="component" value="Unassembled WGS sequence"/>
</dbReference>
<dbReference type="InterPro" id="IPR058625">
    <property type="entry name" value="MdtA-like_BSH"/>
</dbReference>
<dbReference type="PANTHER" id="PTHR30469">
    <property type="entry name" value="MULTIDRUG RESISTANCE PROTEIN MDTA"/>
    <property type="match status" value="1"/>
</dbReference>
<evidence type="ECO:0000259" key="3">
    <source>
        <dbReference type="Pfam" id="PF25917"/>
    </source>
</evidence>
<evidence type="ECO:0000313" key="5">
    <source>
        <dbReference type="Proteomes" id="UP000755551"/>
    </source>
</evidence>
<evidence type="ECO:0000256" key="2">
    <source>
        <dbReference type="SAM" id="SignalP"/>
    </source>
</evidence>
<comment type="caution">
    <text evidence="4">The sequence shown here is derived from an EMBL/GenBank/DDBJ whole genome shotgun (WGS) entry which is preliminary data.</text>
</comment>
<gene>
    <name evidence="4" type="ORF">KTN04_08885</name>
</gene>
<organism evidence="4 5">
    <name type="scientific">Marinobacterium weihaiense</name>
    <dbReference type="NCBI Taxonomy" id="2851016"/>
    <lineage>
        <taxon>Bacteria</taxon>
        <taxon>Pseudomonadati</taxon>
        <taxon>Pseudomonadota</taxon>
        <taxon>Gammaproteobacteria</taxon>
        <taxon>Oceanospirillales</taxon>
        <taxon>Oceanospirillaceae</taxon>
        <taxon>Marinobacterium</taxon>
    </lineage>
</organism>
<name>A0ABS6MBA1_9GAMM</name>
<sequence>MRTRPPFVPALLMVWLVMLLGGCDAAQETPPKAERSRPAQLFTVRNADAAMQREFPATVQAWRSASLAFRVPGTLEALPAQAGQEVSQGQLLARLDSTDYRRVLDEREARFELARIRYRQQESLLARNYTSEVSLDEARAELKAAQAALNIARDNLGYTRLEAPFSGVISRLQTENFQQVQAQQPVLLLQDESRLDIRFGVPESIISRLRPDLEPNDDICGQVRFTAHPAHEFTACYAEHEVVSDNRTRSYEVVFRMERPEAFPAHSGMSVEMKVNLAPLLQPVSQPGLPVPVGAVFMRDGYHWVWRLDADSRARALAVTPLQVRGSLMLIEAELSPGDQLVAAGVSRVREGMRLHAIPRERGL</sequence>
<dbReference type="InterPro" id="IPR006143">
    <property type="entry name" value="RND_pump_MFP"/>
</dbReference>
<dbReference type="PROSITE" id="PS51257">
    <property type="entry name" value="PROKAR_LIPOPROTEIN"/>
    <property type="match status" value="1"/>
</dbReference>
<reference evidence="4 5" key="1">
    <citation type="submission" date="2021-06" db="EMBL/GenBank/DDBJ databases">
        <title>Bacterium isolated from marine sediment.</title>
        <authorList>
            <person name="Zhu K.-L."/>
            <person name="Du Z.-J."/>
            <person name="Liang Q.-Y."/>
        </authorList>
    </citation>
    <scope>NUCLEOTIDE SEQUENCE [LARGE SCALE GENOMIC DNA]</scope>
    <source>
        <strain evidence="4 5">A346</strain>
    </source>
</reference>
<feature type="domain" description="Multidrug resistance protein MdtA-like barrel-sandwich hybrid" evidence="3">
    <location>
        <begin position="64"/>
        <end position="185"/>
    </location>
</feature>
<keyword evidence="5" id="KW-1185">Reference proteome</keyword>
<dbReference type="Pfam" id="PF25917">
    <property type="entry name" value="BSH_RND"/>
    <property type="match status" value="1"/>
</dbReference>
<protein>
    <submittedName>
        <fullName evidence="4">Efflux RND transporter periplasmic adaptor subunit</fullName>
    </submittedName>
</protein>
<dbReference type="NCBIfam" id="TIGR01730">
    <property type="entry name" value="RND_mfp"/>
    <property type="match status" value="1"/>
</dbReference>
<dbReference type="EMBL" id="JAHQZT010000009">
    <property type="protein sequence ID" value="MBV0933450.1"/>
    <property type="molecule type" value="Genomic_DNA"/>
</dbReference>
<dbReference type="PANTHER" id="PTHR30469:SF20">
    <property type="entry name" value="EFFLUX RND TRANSPORTER PERIPLASMIC ADAPTOR SUBUNIT"/>
    <property type="match status" value="1"/>
</dbReference>
<feature type="signal peptide" evidence="2">
    <location>
        <begin position="1"/>
        <end position="26"/>
    </location>
</feature>
<evidence type="ECO:0000313" key="4">
    <source>
        <dbReference type="EMBL" id="MBV0933450.1"/>
    </source>
</evidence>
<proteinExistence type="inferred from homology"/>
<keyword evidence="2" id="KW-0732">Signal</keyword>
<evidence type="ECO:0000256" key="1">
    <source>
        <dbReference type="ARBA" id="ARBA00009477"/>
    </source>
</evidence>
<dbReference type="RefSeq" id="WP_217334870.1">
    <property type="nucleotide sequence ID" value="NZ_JAHQZT010000009.1"/>
</dbReference>
<comment type="similarity">
    <text evidence="1">Belongs to the membrane fusion protein (MFP) (TC 8.A.1) family.</text>
</comment>
<accession>A0ABS6MBA1</accession>
<feature type="chain" id="PRO_5045364559" evidence="2">
    <location>
        <begin position="27"/>
        <end position="364"/>
    </location>
</feature>